<proteinExistence type="predicted"/>
<protein>
    <submittedName>
        <fullName evidence="1">Uncharacterized protein</fullName>
    </submittedName>
</protein>
<evidence type="ECO:0000313" key="1">
    <source>
        <dbReference type="EMBL" id="JAD53397.1"/>
    </source>
</evidence>
<sequence>MVSSCTTLGVEKAKSKNSIVYSTQSVVGPPCFQPLYIQSCSAIPKFCW</sequence>
<accession>A0A0A9B240</accession>
<name>A0A0A9B240_ARUDO</name>
<dbReference type="EMBL" id="GBRH01244498">
    <property type="protein sequence ID" value="JAD53397.1"/>
    <property type="molecule type" value="Transcribed_RNA"/>
</dbReference>
<dbReference type="AlphaFoldDB" id="A0A0A9B240"/>
<reference evidence="1" key="2">
    <citation type="journal article" date="2015" name="Data Brief">
        <title>Shoot transcriptome of the giant reed, Arundo donax.</title>
        <authorList>
            <person name="Barrero R.A."/>
            <person name="Guerrero F.D."/>
            <person name="Moolhuijzen P."/>
            <person name="Goolsby J.A."/>
            <person name="Tidwell J."/>
            <person name="Bellgard S.E."/>
            <person name="Bellgard M.I."/>
        </authorList>
    </citation>
    <scope>NUCLEOTIDE SEQUENCE</scope>
    <source>
        <tissue evidence="1">Shoot tissue taken approximately 20 cm above the soil surface</tissue>
    </source>
</reference>
<organism evidence="1">
    <name type="scientific">Arundo donax</name>
    <name type="common">Giant reed</name>
    <name type="synonym">Donax arundinaceus</name>
    <dbReference type="NCBI Taxonomy" id="35708"/>
    <lineage>
        <taxon>Eukaryota</taxon>
        <taxon>Viridiplantae</taxon>
        <taxon>Streptophyta</taxon>
        <taxon>Embryophyta</taxon>
        <taxon>Tracheophyta</taxon>
        <taxon>Spermatophyta</taxon>
        <taxon>Magnoliopsida</taxon>
        <taxon>Liliopsida</taxon>
        <taxon>Poales</taxon>
        <taxon>Poaceae</taxon>
        <taxon>PACMAD clade</taxon>
        <taxon>Arundinoideae</taxon>
        <taxon>Arundineae</taxon>
        <taxon>Arundo</taxon>
    </lineage>
</organism>
<reference evidence="1" key="1">
    <citation type="submission" date="2014-09" db="EMBL/GenBank/DDBJ databases">
        <authorList>
            <person name="Magalhaes I.L.F."/>
            <person name="Oliveira U."/>
            <person name="Santos F.R."/>
            <person name="Vidigal T.H.D.A."/>
            <person name="Brescovit A.D."/>
            <person name="Santos A.J."/>
        </authorList>
    </citation>
    <scope>NUCLEOTIDE SEQUENCE</scope>
    <source>
        <tissue evidence="1">Shoot tissue taken approximately 20 cm above the soil surface</tissue>
    </source>
</reference>